<proteinExistence type="predicted"/>
<protein>
    <submittedName>
        <fullName evidence="2">DUF1772 domain-containing protein</fullName>
    </submittedName>
</protein>
<dbReference type="RefSeq" id="WP_344288770.1">
    <property type="nucleotide sequence ID" value="NZ_BAAAPF010000021.1"/>
</dbReference>
<dbReference type="Proteomes" id="UP001500443">
    <property type="component" value="Unassembled WGS sequence"/>
</dbReference>
<gene>
    <name evidence="2" type="ORF">GCM10009802_13000</name>
</gene>
<evidence type="ECO:0000256" key="1">
    <source>
        <dbReference type="SAM" id="Phobius"/>
    </source>
</evidence>
<keyword evidence="3" id="KW-1185">Reference proteome</keyword>
<keyword evidence="1" id="KW-0812">Transmembrane</keyword>
<feature type="transmembrane region" description="Helical" evidence="1">
    <location>
        <begin position="7"/>
        <end position="26"/>
    </location>
</feature>
<name>A0ABN2XMD1_9ACTN</name>
<feature type="transmembrane region" description="Helical" evidence="1">
    <location>
        <begin position="57"/>
        <end position="78"/>
    </location>
</feature>
<feature type="transmembrane region" description="Helical" evidence="1">
    <location>
        <begin position="145"/>
        <end position="162"/>
    </location>
</feature>
<organism evidence="2 3">
    <name type="scientific">Streptomyces synnematoformans</name>
    <dbReference type="NCBI Taxonomy" id="415721"/>
    <lineage>
        <taxon>Bacteria</taxon>
        <taxon>Bacillati</taxon>
        <taxon>Actinomycetota</taxon>
        <taxon>Actinomycetes</taxon>
        <taxon>Kitasatosporales</taxon>
        <taxon>Streptomycetaceae</taxon>
        <taxon>Streptomyces</taxon>
    </lineage>
</organism>
<sequence>MSDLRTAVLFAAVLTTGLSAGLFYVWSYSVMPGLARASDRSFVETFQHMNRAMMNGWFALSFGGAIVLLLLAGGLLLGADGDQRSKALPWVIAALALYAAMLVITFAVNVPLNDELDAAGAVDQIKDLAAVRERMEDRWVRWNNVRSVVSVLSFGCVTWALLQYGRATGKG</sequence>
<keyword evidence="1" id="KW-1133">Transmembrane helix</keyword>
<dbReference type="EMBL" id="BAAAPF010000021">
    <property type="protein sequence ID" value="GAA2113973.1"/>
    <property type="molecule type" value="Genomic_DNA"/>
</dbReference>
<comment type="caution">
    <text evidence="2">The sequence shown here is derived from an EMBL/GenBank/DDBJ whole genome shotgun (WGS) entry which is preliminary data.</text>
</comment>
<evidence type="ECO:0000313" key="2">
    <source>
        <dbReference type="EMBL" id="GAA2113973.1"/>
    </source>
</evidence>
<dbReference type="Pfam" id="PF08592">
    <property type="entry name" value="Anthrone_oxy"/>
    <property type="match status" value="1"/>
</dbReference>
<evidence type="ECO:0000313" key="3">
    <source>
        <dbReference type="Proteomes" id="UP001500443"/>
    </source>
</evidence>
<accession>A0ABN2XMD1</accession>
<reference evidence="2 3" key="1">
    <citation type="journal article" date="2019" name="Int. J. Syst. Evol. Microbiol.">
        <title>The Global Catalogue of Microorganisms (GCM) 10K type strain sequencing project: providing services to taxonomists for standard genome sequencing and annotation.</title>
        <authorList>
            <consortium name="The Broad Institute Genomics Platform"/>
            <consortium name="The Broad Institute Genome Sequencing Center for Infectious Disease"/>
            <person name="Wu L."/>
            <person name="Ma J."/>
        </authorList>
    </citation>
    <scope>NUCLEOTIDE SEQUENCE [LARGE SCALE GENOMIC DNA]</scope>
    <source>
        <strain evidence="2 3">JCM 15481</strain>
    </source>
</reference>
<dbReference type="InterPro" id="IPR013901">
    <property type="entry name" value="Anthrone_oxy"/>
</dbReference>
<feature type="transmembrane region" description="Helical" evidence="1">
    <location>
        <begin position="90"/>
        <end position="108"/>
    </location>
</feature>
<keyword evidence="1" id="KW-0472">Membrane</keyword>